<dbReference type="PANTHER" id="PTHR42988">
    <property type="entry name" value="PHOSPHOHYDROLASE"/>
    <property type="match status" value="1"/>
</dbReference>
<evidence type="ECO:0000259" key="5">
    <source>
        <dbReference type="Pfam" id="PF00149"/>
    </source>
</evidence>
<dbReference type="AlphaFoldDB" id="A0A402CD71"/>
<keyword evidence="1" id="KW-0479">Metal-binding</keyword>
<dbReference type="Gene3D" id="3.60.21.10">
    <property type="match status" value="1"/>
</dbReference>
<dbReference type="RefSeq" id="WP_124393610.1">
    <property type="nucleotide sequence ID" value="NZ_BHYM01000045.1"/>
</dbReference>
<comment type="caution">
    <text evidence="6">The sequence shown here is derived from an EMBL/GenBank/DDBJ whole genome shotgun (WGS) entry which is preliminary data.</text>
</comment>
<dbReference type="GO" id="GO:0046872">
    <property type="term" value="F:metal ion binding"/>
    <property type="evidence" value="ECO:0007669"/>
    <property type="project" value="UniProtKB-KW"/>
</dbReference>
<comment type="similarity">
    <text evidence="4">Belongs to the cyclic nucleotide phosphodiesterase class-III family.</text>
</comment>
<reference evidence="6 7" key="1">
    <citation type="submission" date="2018-11" db="EMBL/GenBank/DDBJ databases">
        <title>Microbial catabolism of amino acid.</title>
        <authorList>
            <person name="Hibi M."/>
            <person name="Ogawa J."/>
        </authorList>
    </citation>
    <scope>NUCLEOTIDE SEQUENCE [LARGE SCALE GENOMIC DNA]</scope>
    <source>
        <strain evidence="6 7">C31-06</strain>
    </source>
</reference>
<protein>
    <submittedName>
        <fullName evidence="6">3',5'-cyclic-nucleotide phosphodiesterase</fullName>
    </submittedName>
</protein>
<feature type="domain" description="Calcineurin-like phosphoesterase" evidence="5">
    <location>
        <begin position="10"/>
        <end position="194"/>
    </location>
</feature>
<dbReference type="Proteomes" id="UP000287519">
    <property type="component" value="Unassembled WGS sequence"/>
</dbReference>
<dbReference type="GO" id="GO:0016787">
    <property type="term" value="F:hydrolase activity"/>
    <property type="evidence" value="ECO:0007669"/>
    <property type="project" value="UniProtKB-KW"/>
</dbReference>
<evidence type="ECO:0000313" key="7">
    <source>
        <dbReference type="Proteomes" id="UP000287519"/>
    </source>
</evidence>
<dbReference type="Pfam" id="PF00149">
    <property type="entry name" value="Metallophos"/>
    <property type="match status" value="1"/>
</dbReference>
<organism evidence="6 7">
    <name type="scientific">Rhodococcus wratislaviensis</name>
    <name type="common">Tsukamurella wratislaviensis</name>
    <dbReference type="NCBI Taxonomy" id="44752"/>
    <lineage>
        <taxon>Bacteria</taxon>
        <taxon>Bacillati</taxon>
        <taxon>Actinomycetota</taxon>
        <taxon>Actinomycetes</taxon>
        <taxon>Mycobacteriales</taxon>
        <taxon>Nocardiaceae</taxon>
        <taxon>Rhodococcus</taxon>
    </lineage>
</organism>
<keyword evidence="3" id="KW-0408">Iron</keyword>
<dbReference type="InterPro" id="IPR050884">
    <property type="entry name" value="CNP_phosphodiesterase-III"/>
</dbReference>
<evidence type="ECO:0000256" key="2">
    <source>
        <dbReference type="ARBA" id="ARBA00022801"/>
    </source>
</evidence>
<keyword evidence="2" id="KW-0378">Hydrolase</keyword>
<evidence type="ECO:0000313" key="6">
    <source>
        <dbReference type="EMBL" id="GCE41538.1"/>
    </source>
</evidence>
<dbReference type="SUPFAM" id="SSF56300">
    <property type="entry name" value="Metallo-dependent phosphatases"/>
    <property type="match status" value="1"/>
</dbReference>
<evidence type="ECO:0000256" key="4">
    <source>
        <dbReference type="ARBA" id="ARBA00025742"/>
    </source>
</evidence>
<keyword evidence="7" id="KW-1185">Reference proteome</keyword>
<dbReference type="InterPro" id="IPR004843">
    <property type="entry name" value="Calcineurin-like_PHP"/>
</dbReference>
<sequence length="251" mass="27028">MASSSVPDHRILHISDTRLLTDSQISGENIDCGDAVARLLDEVEEIDDRPEALVLTGTLPNGYRTDRPRFRSVVERAAERVDIQVIWGMGDHGGGATPGELDNEVHDVNGLRLIAVNSNVSGRLHGEVDEAQLAWLRSVLAAPAPHGSILVLHHPPVPTPDPLMEMGELTNQDALESAVVGSDLRTILAGHLHYSTLCTFAGATVSVAAASCYTQDLGIDWDSTGQAHLVRAFGNRIVNAAVRLGRHQRPR</sequence>
<dbReference type="EMBL" id="BHYM01000045">
    <property type="protein sequence ID" value="GCE41538.1"/>
    <property type="molecule type" value="Genomic_DNA"/>
</dbReference>
<dbReference type="InterPro" id="IPR029052">
    <property type="entry name" value="Metallo-depent_PP-like"/>
</dbReference>
<evidence type="ECO:0000256" key="3">
    <source>
        <dbReference type="ARBA" id="ARBA00023004"/>
    </source>
</evidence>
<name>A0A402CD71_RHOWR</name>
<proteinExistence type="inferred from homology"/>
<gene>
    <name evidence="6" type="ORF">Rhow_005197</name>
</gene>
<dbReference type="PANTHER" id="PTHR42988:SF2">
    <property type="entry name" value="CYCLIC NUCLEOTIDE PHOSPHODIESTERASE CBUA0032-RELATED"/>
    <property type="match status" value="1"/>
</dbReference>
<evidence type="ECO:0000256" key="1">
    <source>
        <dbReference type="ARBA" id="ARBA00022723"/>
    </source>
</evidence>
<dbReference type="OrthoDB" id="5241795at2"/>
<accession>A0A402CD71</accession>